<accession>A0AAD6V909</accession>
<feature type="signal peptide" evidence="1">
    <location>
        <begin position="1"/>
        <end position="19"/>
    </location>
</feature>
<evidence type="ECO:0000256" key="1">
    <source>
        <dbReference type="SAM" id="SignalP"/>
    </source>
</evidence>
<evidence type="ECO:0000313" key="3">
    <source>
        <dbReference type="EMBL" id="KAJ7206273.1"/>
    </source>
</evidence>
<evidence type="ECO:0000313" key="4">
    <source>
        <dbReference type="Proteomes" id="UP001219525"/>
    </source>
</evidence>
<proteinExistence type="predicted"/>
<keyword evidence="1" id="KW-0732">Signal</keyword>
<dbReference type="EMBL" id="JARJCW010000040">
    <property type="protein sequence ID" value="KAJ7206273.1"/>
    <property type="molecule type" value="Genomic_DNA"/>
</dbReference>
<feature type="chain" id="PRO_5042041035" description="DUF5648 domain-containing protein" evidence="1">
    <location>
        <begin position="20"/>
        <end position="184"/>
    </location>
</feature>
<dbReference type="Pfam" id="PF18885">
    <property type="entry name" value="DUF5648"/>
    <property type="match status" value="1"/>
</dbReference>
<sequence length="184" mass="19890">MRNILLAILLSVAANLASGSALNTVAGRSAETSGCGDPDDALQLYRLHRISYSWMTDVGTVNDLILDHGLLLETVAAMVFVTQEESTVPFYFLSSSALHDNFLTVNAIERDTAIAQGYLLRPEFQTFIYATQVCGSVPFYHVFNSAKTNNFYTISESERDSAISSGGYTDQGIAGYVLPPGVAC</sequence>
<reference evidence="3" key="1">
    <citation type="submission" date="2023-03" db="EMBL/GenBank/DDBJ databases">
        <title>Massive genome expansion in bonnet fungi (Mycena s.s.) driven by repeated elements and novel gene families across ecological guilds.</title>
        <authorList>
            <consortium name="Lawrence Berkeley National Laboratory"/>
            <person name="Harder C.B."/>
            <person name="Miyauchi S."/>
            <person name="Viragh M."/>
            <person name="Kuo A."/>
            <person name="Thoen E."/>
            <person name="Andreopoulos B."/>
            <person name="Lu D."/>
            <person name="Skrede I."/>
            <person name="Drula E."/>
            <person name="Henrissat B."/>
            <person name="Morin E."/>
            <person name="Kohler A."/>
            <person name="Barry K."/>
            <person name="LaButti K."/>
            <person name="Morin E."/>
            <person name="Salamov A."/>
            <person name="Lipzen A."/>
            <person name="Mereny Z."/>
            <person name="Hegedus B."/>
            <person name="Baldrian P."/>
            <person name="Stursova M."/>
            <person name="Weitz H."/>
            <person name="Taylor A."/>
            <person name="Grigoriev I.V."/>
            <person name="Nagy L.G."/>
            <person name="Martin F."/>
            <person name="Kauserud H."/>
        </authorList>
    </citation>
    <scope>NUCLEOTIDE SEQUENCE</scope>
    <source>
        <strain evidence="3">9144</strain>
    </source>
</reference>
<dbReference type="Proteomes" id="UP001219525">
    <property type="component" value="Unassembled WGS sequence"/>
</dbReference>
<dbReference type="InterPro" id="IPR043708">
    <property type="entry name" value="DUF5648"/>
</dbReference>
<organism evidence="3 4">
    <name type="scientific">Mycena pura</name>
    <dbReference type="NCBI Taxonomy" id="153505"/>
    <lineage>
        <taxon>Eukaryota</taxon>
        <taxon>Fungi</taxon>
        <taxon>Dikarya</taxon>
        <taxon>Basidiomycota</taxon>
        <taxon>Agaricomycotina</taxon>
        <taxon>Agaricomycetes</taxon>
        <taxon>Agaricomycetidae</taxon>
        <taxon>Agaricales</taxon>
        <taxon>Marasmiineae</taxon>
        <taxon>Mycenaceae</taxon>
        <taxon>Mycena</taxon>
    </lineage>
</organism>
<gene>
    <name evidence="3" type="ORF">GGX14DRAFT_457505</name>
</gene>
<evidence type="ECO:0000259" key="2">
    <source>
        <dbReference type="Pfam" id="PF18885"/>
    </source>
</evidence>
<protein>
    <recommendedName>
        <fullName evidence="2">DUF5648 domain-containing protein</fullName>
    </recommendedName>
</protein>
<feature type="domain" description="DUF5648" evidence="2">
    <location>
        <begin position="44"/>
        <end position="178"/>
    </location>
</feature>
<name>A0AAD6V909_9AGAR</name>
<comment type="caution">
    <text evidence="3">The sequence shown here is derived from an EMBL/GenBank/DDBJ whole genome shotgun (WGS) entry which is preliminary data.</text>
</comment>
<dbReference type="AlphaFoldDB" id="A0AAD6V909"/>
<keyword evidence="4" id="KW-1185">Reference proteome</keyword>